<evidence type="ECO:0000256" key="1">
    <source>
        <dbReference type="ARBA" id="ARBA00004123"/>
    </source>
</evidence>
<feature type="region of interest" description="Disordered" evidence="9">
    <location>
        <begin position="335"/>
        <end position="365"/>
    </location>
</feature>
<evidence type="ECO:0000256" key="7">
    <source>
        <dbReference type="ARBA" id="ARBA00023242"/>
    </source>
</evidence>
<dbReference type="Pfam" id="PF11277">
    <property type="entry name" value="Med24_N"/>
    <property type="match status" value="1"/>
</dbReference>
<reference evidence="10" key="1">
    <citation type="submission" date="2022-07" db="EMBL/GenBank/DDBJ databases">
        <authorList>
            <person name="Trinca V."/>
            <person name="Uliana J.V.C."/>
            <person name="Torres T.T."/>
            <person name="Ward R.J."/>
            <person name="Monesi N."/>
        </authorList>
    </citation>
    <scope>NUCLEOTIDE SEQUENCE</scope>
    <source>
        <strain evidence="10">HSMRA1968</strain>
        <tissue evidence="10">Whole embryos</tissue>
    </source>
</reference>
<evidence type="ECO:0000256" key="5">
    <source>
        <dbReference type="ARBA" id="ARBA00023159"/>
    </source>
</evidence>
<keyword evidence="4" id="KW-0805">Transcription regulation</keyword>
<evidence type="ECO:0000256" key="4">
    <source>
        <dbReference type="ARBA" id="ARBA00023015"/>
    </source>
</evidence>
<keyword evidence="5" id="KW-0010">Activator</keyword>
<sequence>VVLEERGNTFFEKWVRECMVERNKHKSPMNNVHSCDQSKVDELLAHLNSTDGGLKNSSLKWNDICMNIPGMLHQLLMAWENETISATEVKSNLDSIKQRLCCYAVCAASWLCSYMQTVRDDELLKPMNMVQQLLQPSQTPEDPTQQENFKERLLLTHQIIKKMKNDVHPAPIHKLRALMPTQNLVSQNPLEEQFTEVWKTIVDLGWLPVESTQLLDNLLQSCGPIWLVSRLVNEIMQCKYSREMYKTMDIVFALMHLDIERCTIALLHEWLPMILLNKNQKPEMIEPQSTVLARLCVYTILATLDTISANPSRKRSHASDSEDMDPVTGPLLKSRKLNADSGAGDSTSNDFVTDPITHSRNESPSVREPLQSCLQNLFKIFAQFLKYDELSPKINFIFEFLLLLVQCGKDRIKPVLKLLPNGLVQNLLKIITTDESTVGFILRIYDLNTASGRQSAMTDLCLLRNIELRKQSINL</sequence>
<comment type="similarity">
    <text evidence="2">Belongs to the Mediator complex subunit 24 family.</text>
</comment>
<feature type="non-terminal residue" evidence="10">
    <location>
        <position position="475"/>
    </location>
</feature>
<comment type="caution">
    <text evidence="10">The sequence shown here is derived from an EMBL/GenBank/DDBJ whole genome shotgun (WGS) entry which is preliminary data.</text>
</comment>
<dbReference type="AlphaFoldDB" id="A0A9Q0RW24"/>
<keyword evidence="7" id="KW-0539">Nucleus</keyword>
<organism evidence="10 11">
    <name type="scientific">Pseudolycoriella hygida</name>
    <dbReference type="NCBI Taxonomy" id="35572"/>
    <lineage>
        <taxon>Eukaryota</taxon>
        <taxon>Metazoa</taxon>
        <taxon>Ecdysozoa</taxon>
        <taxon>Arthropoda</taxon>
        <taxon>Hexapoda</taxon>
        <taxon>Insecta</taxon>
        <taxon>Pterygota</taxon>
        <taxon>Neoptera</taxon>
        <taxon>Endopterygota</taxon>
        <taxon>Diptera</taxon>
        <taxon>Nematocera</taxon>
        <taxon>Sciaroidea</taxon>
        <taxon>Sciaridae</taxon>
        <taxon>Pseudolycoriella</taxon>
    </lineage>
</organism>
<evidence type="ECO:0000313" key="11">
    <source>
        <dbReference type="Proteomes" id="UP001151699"/>
    </source>
</evidence>
<dbReference type="InterPro" id="IPR021429">
    <property type="entry name" value="Mediator_Med24"/>
</dbReference>
<dbReference type="Proteomes" id="UP001151699">
    <property type="component" value="Unassembled WGS sequence"/>
</dbReference>
<dbReference type="PANTHER" id="PTHR12898">
    <property type="entry name" value="MEDIATOR OF RNA POLYMERASE II TRANSCRIPTION SUBUNIT 24"/>
    <property type="match status" value="1"/>
</dbReference>
<feature type="compositionally biased region" description="Polar residues" evidence="9">
    <location>
        <begin position="344"/>
        <end position="364"/>
    </location>
</feature>
<protein>
    <recommendedName>
        <fullName evidence="3">Mediator of RNA polymerase II transcription subunit 24</fullName>
    </recommendedName>
    <alternativeName>
        <fullName evidence="8">Mediator complex subunit 24</fullName>
    </alternativeName>
</protein>
<evidence type="ECO:0000256" key="2">
    <source>
        <dbReference type="ARBA" id="ARBA00007864"/>
    </source>
</evidence>
<dbReference type="OrthoDB" id="21216at2759"/>
<dbReference type="GO" id="GO:0003712">
    <property type="term" value="F:transcription coregulator activity"/>
    <property type="evidence" value="ECO:0007669"/>
    <property type="project" value="TreeGrafter"/>
</dbReference>
<keyword evidence="6" id="KW-0804">Transcription</keyword>
<evidence type="ECO:0000313" key="10">
    <source>
        <dbReference type="EMBL" id="KAJ6634300.1"/>
    </source>
</evidence>
<dbReference type="EMBL" id="WJQU01000759">
    <property type="protein sequence ID" value="KAJ6634300.1"/>
    <property type="molecule type" value="Genomic_DNA"/>
</dbReference>
<comment type="subcellular location">
    <subcellularLocation>
        <location evidence="1">Nucleus</location>
    </subcellularLocation>
</comment>
<evidence type="ECO:0000256" key="9">
    <source>
        <dbReference type="SAM" id="MobiDB-lite"/>
    </source>
</evidence>
<dbReference type="GO" id="GO:0060261">
    <property type="term" value="P:positive regulation of transcription initiation by RNA polymerase II"/>
    <property type="evidence" value="ECO:0007669"/>
    <property type="project" value="TreeGrafter"/>
</dbReference>
<keyword evidence="11" id="KW-1185">Reference proteome</keyword>
<dbReference type="PANTHER" id="PTHR12898:SF1">
    <property type="entry name" value="MEDIATOR OF RNA POLYMERASE II TRANSCRIPTION SUBUNIT 24"/>
    <property type="match status" value="1"/>
</dbReference>
<dbReference type="GO" id="GO:0016592">
    <property type="term" value="C:mediator complex"/>
    <property type="evidence" value="ECO:0007669"/>
    <property type="project" value="InterPro"/>
</dbReference>
<evidence type="ECO:0000256" key="3">
    <source>
        <dbReference type="ARBA" id="ARBA00019693"/>
    </source>
</evidence>
<accession>A0A9Q0RW24</accession>
<evidence type="ECO:0000256" key="8">
    <source>
        <dbReference type="ARBA" id="ARBA00031960"/>
    </source>
</evidence>
<evidence type="ECO:0000256" key="6">
    <source>
        <dbReference type="ARBA" id="ARBA00023163"/>
    </source>
</evidence>
<proteinExistence type="inferred from homology"/>
<gene>
    <name evidence="10" type="primary">MED24</name>
    <name evidence="10" type="ORF">Bhyg_16302</name>
</gene>
<name>A0A9Q0RW24_9DIPT</name>